<dbReference type="Gene3D" id="1.10.530.10">
    <property type="match status" value="1"/>
</dbReference>
<reference evidence="5 6" key="1">
    <citation type="submission" date="2020-08" db="EMBL/GenBank/DDBJ databases">
        <title>Genomic Encyclopedia of Type Strains, Phase IV (KMG-IV): sequencing the most valuable type-strain genomes for metagenomic binning, comparative biology and taxonomic classification.</title>
        <authorList>
            <person name="Goeker M."/>
        </authorList>
    </citation>
    <scope>NUCLEOTIDE SEQUENCE [LARGE SCALE GENOMIC DNA]</scope>
    <source>
        <strain evidence="5 6">DSM 26287</strain>
    </source>
</reference>
<evidence type="ECO:0000313" key="6">
    <source>
        <dbReference type="Proteomes" id="UP000537141"/>
    </source>
</evidence>
<sequence length="640" mass="75203">MSKNLINLLLFILTFQTFAVVANPDASLLLRNKFEQADRLVWDASSHDYQVLYNELHYYPLQPYLDQKRLMYKMRLSDHAEIAEFLTKYKGSPLDWPLRKKWLYYLKKNNRKRLFVEYYQPTTDVTLTCQYYRYKLDLGTDKNEVLPKITPLWVVGKSQPKICDPLFSLWQKAGYRTNERIWERLTRAADGGNHTLIPYLTNLLPKNEQYLGKLWHKVRRDPSIVAKSTYFSNKSAKEAEIFAYGIKRFIWRDQNRALKAYEQANNVFKFSDKQQQEIALKFSLALASKQHEKAQYWLRKIDDDNLTSRISQWRIADVLRKQDWPKIEIELKSFPLSQQQTSQWKYWYARSLMESNKPDEGIKILQSLAETRHYYGFLAASVINVPINYQNKPISISEAERSGVFKHLAGKRAFELFHLKRFHHARIEWNFWMSKLNNREKLVAAKLANEIGWYDRAIFALSQVGYLDDVDLRFPLAFNDEITLHASKYAISPAWAFAITRRESSFMSDANSPVGAKGLMQVMPATAKQLTRRKRISNSYLFNSEKNINLGTKYLKKLLDKHRGNQVLATAAYNAGPYRVGRWLKSADNLPADIWIETIPFHETREYVKSVMAYEQIYQTKVGQPVHIFDKLINMNITQL</sequence>
<protein>
    <submittedName>
        <fullName evidence="5">Soluble lytic murein transglycosylase</fullName>
        <ecNumber evidence="5">3.2.1.-</ecNumber>
    </submittedName>
</protein>
<dbReference type="GO" id="GO:0042597">
    <property type="term" value="C:periplasmic space"/>
    <property type="evidence" value="ECO:0007669"/>
    <property type="project" value="InterPro"/>
</dbReference>
<dbReference type="Pfam" id="PF01464">
    <property type="entry name" value="SLT"/>
    <property type="match status" value="1"/>
</dbReference>
<dbReference type="GO" id="GO:0004553">
    <property type="term" value="F:hydrolase activity, hydrolyzing O-glycosyl compounds"/>
    <property type="evidence" value="ECO:0007669"/>
    <property type="project" value="InterPro"/>
</dbReference>
<dbReference type="Gene3D" id="1.25.20.10">
    <property type="entry name" value="Bacterial muramidases"/>
    <property type="match status" value="1"/>
</dbReference>
<dbReference type="Pfam" id="PF14718">
    <property type="entry name" value="SLT_L"/>
    <property type="match status" value="1"/>
</dbReference>
<keyword evidence="2" id="KW-0732">Signal</keyword>
<evidence type="ECO:0000259" key="4">
    <source>
        <dbReference type="Pfam" id="PF14718"/>
    </source>
</evidence>
<dbReference type="EC" id="3.2.1.-" evidence="5"/>
<dbReference type="EMBL" id="JACHHU010000015">
    <property type="protein sequence ID" value="MBB6543531.1"/>
    <property type="molecule type" value="Genomic_DNA"/>
</dbReference>
<feature type="domain" description="Lytic transglycosylase superhelical linker" evidence="4">
    <location>
        <begin position="410"/>
        <end position="470"/>
    </location>
</feature>
<comment type="caution">
    <text evidence="5">The sequence shown here is derived from an EMBL/GenBank/DDBJ whole genome shotgun (WGS) entry which is preliminary data.</text>
</comment>
<dbReference type="SUPFAM" id="SSF48435">
    <property type="entry name" value="Bacterial muramidases"/>
    <property type="match status" value="1"/>
</dbReference>
<dbReference type="InterPro" id="IPR008939">
    <property type="entry name" value="Lytic_TGlycosylase_superhlx_U"/>
</dbReference>
<dbReference type="InterPro" id="IPR023346">
    <property type="entry name" value="Lysozyme-like_dom_sf"/>
</dbReference>
<dbReference type="SUPFAM" id="SSF53955">
    <property type="entry name" value="Lysozyme-like"/>
    <property type="match status" value="1"/>
</dbReference>
<dbReference type="Gene3D" id="1.10.1240.20">
    <property type="entry name" value="Lytic transglycosylase, superhelical linker domain"/>
    <property type="match status" value="1"/>
</dbReference>
<dbReference type="PANTHER" id="PTHR37423">
    <property type="entry name" value="SOLUBLE LYTIC MUREIN TRANSGLYCOSYLASE-RELATED"/>
    <property type="match status" value="1"/>
</dbReference>
<organism evidence="5 6">
    <name type="scientific">Thalassotalea piscium</name>
    <dbReference type="NCBI Taxonomy" id="1230533"/>
    <lineage>
        <taxon>Bacteria</taxon>
        <taxon>Pseudomonadati</taxon>
        <taxon>Pseudomonadota</taxon>
        <taxon>Gammaproteobacteria</taxon>
        <taxon>Alteromonadales</taxon>
        <taxon>Colwelliaceae</taxon>
        <taxon>Thalassotalea</taxon>
    </lineage>
</organism>
<dbReference type="InterPro" id="IPR037061">
    <property type="entry name" value="Lytic_TGlycoase_superhlx_L_sf"/>
</dbReference>
<dbReference type="PANTHER" id="PTHR37423:SF5">
    <property type="entry name" value="SOLUBLE LYTIC MUREIN TRANSGLYCOSYLASE"/>
    <property type="match status" value="1"/>
</dbReference>
<dbReference type="AlphaFoldDB" id="A0A7X0NHQ4"/>
<keyword evidence="5" id="KW-0378">Hydrolase</keyword>
<evidence type="ECO:0000256" key="1">
    <source>
        <dbReference type="ARBA" id="ARBA00007734"/>
    </source>
</evidence>
<comment type="similarity">
    <text evidence="1">Belongs to the transglycosylase Slt family.</text>
</comment>
<feature type="domain" description="Transglycosylase SLT" evidence="3">
    <location>
        <begin position="486"/>
        <end position="593"/>
    </location>
</feature>
<dbReference type="InterPro" id="IPR012289">
    <property type="entry name" value="Lytic_TGlycosylase_superhlx_L"/>
</dbReference>
<keyword evidence="6" id="KW-1185">Reference proteome</keyword>
<evidence type="ECO:0000259" key="3">
    <source>
        <dbReference type="Pfam" id="PF01464"/>
    </source>
</evidence>
<evidence type="ECO:0000256" key="2">
    <source>
        <dbReference type="ARBA" id="ARBA00022729"/>
    </source>
</evidence>
<keyword evidence="5" id="KW-0326">Glycosidase</keyword>
<dbReference type="RefSeq" id="WP_184424316.1">
    <property type="nucleotide sequence ID" value="NZ_AP027362.1"/>
</dbReference>
<evidence type="ECO:0000313" key="5">
    <source>
        <dbReference type="EMBL" id="MBB6543531.1"/>
    </source>
</evidence>
<name>A0A7X0NHQ4_9GAMM</name>
<dbReference type="CDD" id="cd13401">
    <property type="entry name" value="Slt70-like"/>
    <property type="match status" value="1"/>
</dbReference>
<dbReference type="Proteomes" id="UP000537141">
    <property type="component" value="Unassembled WGS sequence"/>
</dbReference>
<proteinExistence type="inferred from homology"/>
<dbReference type="InterPro" id="IPR008258">
    <property type="entry name" value="Transglycosylase_SLT_dom_1"/>
</dbReference>
<gene>
    <name evidence="5" type="ORF">HNQ55_002052</name>
</gene>
<accession>A0A7X0NHQ4</accession>